<dbReference type="STRING" id="279113.CPter91_3472"/>
<dbReference type="KEGG" id="cpra:CPter91_3472"/>
<protein>
    <recommendedName>
        <fullName evidence="4">Transmembrane protein</fullName>
    </recommendedName>
</protein>
<keyword evidence="1" id="KW-0472">Membrane</keyword>
<sequence>MKYAALFEPLVKNKELFSGIDFKALSVWRLFGALVVISMPILVMAYGFYLLRVLFQHYAQGEYFSSVAVNQLGRISKVIAWWVVMGFMSEILSSVLLNENISVSEKIVDAVVNSGTITAMFLSGFFSVIALILQRASEIEAENRQFL</sequence>
<evidence type="ECO:0000256" key="1">
    <source>
        <dbReference type="SAM" id="Phobius"/>
    </source>
</evidence>
<feature type="transmembrane region" description="Helical" evidence="1">
    <location>
        <begin position="79"/>
        <end position="98"/>
    </location>
</feature>
<feature type="transmembrane region" description="Helical" evidence="1">
    <location>
        <begin position="110"/>
        <end position="133"/>
    </location>
</feature>
<keyword evidence="1" id="KW-1133">Transmembrane helix</keyword>
<keyword evidence="1" id="KW-0812">Transmembrane</keyword>
<dbReference type="AlphaFoldDB" id="A0A127Q6V9"/>
<dbReference type="EMBL" id="CP013234">
    <property type="protein sequence ID" value="AMP05798.1"/>
    <property type="molecule type" value="Genomic_DNA"/>
</dbReference>
<dbReference type="Pfam" id="PF11188">
    <property type="entry name" value="DUF2975"/>
    <property type="match status" value="1"/>
</dbReference>
<dbReference type="PATRIC" id="fig|279113.9.peg.3439"/>
<proteinExistence type="predicted"/>
<dbReference type="Proteomes" id="UP000074561">
    <property type="component" value="Chromosome"/>
</dbReference>
<evidence type="ECO:0008006" key="4">
    <source>
        <dbReference type="Google" id="ProtNLM"/>
    </source>
</evidence>
<accession>A0A127Q6V9</accession>
<evidence type="ECO:0000313" key="3">
    <source>
        <dbReference type="Proteomes" id="UP000074561"/>
    </source>
</evidence>
<reference evidence="2 3" key="1">
    <citation type="submission" date="2015-11" db="EMBL/GenBank/DDBJ databases">
        <title>Exploring the genomic traits of fungus-feeding bacterial genus Collimonas.</title>
        <authorList>
            <person name="Song C."/>
            <person name="Schmidt R."/>
            <person name="de Jager V."/>
            <person name="Krzyzanowska D."/>
            <person name="Jongedijk E."/>
            <person name="Cankar K."/>
            <person name="Beekwilder J."/>
            <person name="van Veen A."/>
            <person name="de Boer W."/>
            <person name="van Veen J.A."/>
            <person name="Garbeva P."/>
        </authorList>
    </citation>
    <scope>NUCLEOTIDE SEQUENCE [LARGE SCALE GENOMIC DNA]</scope>
    <source>
        <strain evidence="2 3">Ter91</strain>
    </source>
</reference>
<evidence type="ECO:0000313" key="2">
    <source>
        <dbReference type="EMBL" id="AMP05798.1"/>
    </source>
</evidence>
<dbReference type="InterPro" id="IPR021354">
    <property type="entry name" value="DUF2975"/>
</dbReference>
<feature type="transmembrane region" description="Helical" evidence="1">
    <location>
        <begin position="27"/>
        <end position="51"/>
    </location>
</feature>
<gene>
    <name evidence="2" type="ORF">CPter91_3472</name>
</gene>
<organism evidence="2 3">
    <name type="scientific">Collimonas pratensis</name>
    <dbReference type="NCBI Taxonomy" id="279113"/>
    <lineage>
        <taxon>Bacteria</taxon>
        <taxon>Pseudomonadati</taxon>
        <taxon>Pseudomonadota</taxon>
        <taxon>Betaproteobacteria</taxon>
        <taxon>Burkholderiales</taxon>
        <taxon>Oxalobacteraceae</taxon>
        <taxon>Collimonas</taxon>
    </lineage>
</organism>
<name>A0A127Q6V9_9BURK</name>